<gene>
    <name evidence="1" type="ORF">BVRB_042450</name>
</gene>
<dbReference type="InterPro" id="IPR016024">
    <property type="entry name" value="ARM-type_fold"/>
</dbReference>
<dbReference type="EMBL" id="KQ121829">
    <property type="protein sequence ID" value="KMS64808.1"/>
    <property type="molecule type" value="Genomic_DNA"/>
</dbReference>
<protein>
    <recommendedName>
        <fullName evidence="3">Condensin complex subunit 1 C-terminal domain-containing protein</fullName>
    </recommendedName>
</protein>
<dbReference type="AlphaFoldDB" id="A0A0J7YNU9"/>
<dbReference type="SUPFAM" id="SSF48371">
    <property type="entry name" value="ARM repeat"/>
    <property type="match status" value="1"/>
</dbReference>
<dbReference type="Gramene" id="KMS64808">
    <property type="protein sequence ID" value="KMS64808"/>
    <property type="gene ID" value="BVRB_042450"/>
</dbReference>
<organism evidence="1 2">
    <name type="scientific">Beta vulgaris subsp. vulgaris</name>
    <name type="common">Beet</name>
    <dbReference type="NCBI Taxonomy" id="3555"/>
    <lineage>
        <taxon>Eukaryota</taxon>
        <taxon>Viridiplantae</taxon>
        <taxon>Streptophyta</taxon>
        <taxon>Embryophyta</taxon>
        <taxon>Tracheophyta</taxon>
        <taxon>Spermatophyta</taxon>
        <taxon>Magnoliopsida</taxon>
        <taxon>eudicotyledons</taxon>
        <taxon>Gunneridae</taxon>
        <taxon>Pentapetalae</taxon>
        <taxon>Caryophyllales</taxon>
        <taxon>Chenopodiaceae</taxon>
        <taxon>Betoideae</taxon>
        <taxon>Beta</taxon>
    </lineage>
</organism>
<dbReference type="Gene3D" id="1.25.10.10">
    <property type="entry name" value="Leucine-rich Repeat Variant"/>
    <property type="match status" value="1"/>
</dbReference>
<evidence type="ECO:0000313" key="1">
    <source>
        <dbReference type="EMBL" id="KMS64808.1"/>
    </source>
</evidence>
<evidence type="ECO:0008006" key="3">
    <source>
        <dbReference type="Google" id="ProtNLM"/>
    </source>
</evidence>
<sequence>RQLGIMASTDLDLVLQALLPLATDSDHQVRVSACSDLADIYRAGILQNLHDVVLGALVKVLQIALLDESGDLRWTAMDSVVSMIPMMSQSKINQVIIPITDQMWNQPISDEIRANAVTLLYRLMPWLSTHQVERIRQQTAFWSKDQSF</sequence>
<dbReference type="InterPro" id="IPR011989">
    <property type="entry name" value="ARM-like"/>
</dbReference>
<feature type="non-terminal residue" evidence="1">
    <location>
        <position position="148"/>
    </location>
</feature>
<keyword evidence="2" id="KW-1185">Reference proteome</keyword>
<reference evidence="1 2" key="1">
    <citation type="journal article" date="2014" name="Nature">
        <title>The genome of the recently domesticated crop plant sugar beet (Beta vulgaris).</title>
        <authorList>
            <person name="Dohm J.C."/>
            <person name="Minoche A.E."/>
            <person name="Holtgrawe D."/>
            <person name="Capella-Gutierrez S."/>
            <person name="Zakrzewski F."/>
            <person name="Tafer H."/>
            <person name="Rupp O."/>
            <person name="Sorensen T.R."/>
            <person name="Stracke R."/>
            <person name="Reinhardt R."/>
            <person name="Goesmann A."/>
            <person name="Kraft T."/>
            <person name="Schulz B."/>
            <person name="Stadler P.F."/>
            <person name="Schmidt T."/>
            <person name="Gabaldon T."/>
            <person name="Lehrach H."/>
            <person name="Weisshaar B."/>
            <person name="Himmelbauer H."/>
        </authorList>
    </citation>
    <scope>NUCLEOTIDE SEQUENCE [LARGE SCALE GENOMIC DNA]</scope>
    <source>
        <tissue evidence="1">Taproot</tissue>
    </source>
</reference>
<accession>A0A0J7YNU9</accession>
<feature type="non-terminal residue" evidence="1">
    <location>
        <position position="1"/>
    </location>
</feature>
<dbReference type="Proteomes" id="UP000035740">
    <property type="component" value="Unassembled WGS sequence"/>
</dbReference>
<name>A0A0J7YNU9_BETVV</name>
<evidence type="ECO:0000313" key="2">
    <source>
        <dbReference type="Proteomes" id="UP000035740"/>
    </source>
</evidence>
<proteinExistence type="predicted"/>